<dbReference type="OrthoDB" id="529273at2759"/>
<protein>
    <recommendedName>
        <fullName evidence="1">Glycosyltransferase 61 catalytic domain-containing protein</fullName>
    </recommendedName>
</protein>
<organism evidence="2 3">
    <name type="scientific">Symbiodinium natans</name>
    <dbReference type="NCBI Taxonomy" id="878477"/>
    <lineage>
        <taxon>Eukaryota</taxon>
        <taxon>Sar</taxon>
        <taxon>Alveolata</taxon>
        <taxon>Dinophyceae</taxon>
        <taxon>Suessiales</taxon>
        <taxon>Symbiodiniaceae</taxon>
        <taxon>Symbiodinium</taxon>
    </lineage>
</organism>
<dbReference type="EMBL" id="CAJNDS010002753">
    <property type="protein sequence ID" value="CAE7585016.1"/>
    <property type="molecule type" value="Genomic_DNA"/>
</dbReference>
<dbReference type="Pfam" id="PF04577">
    <property type="entry name" value="Glyco_transf_61"/>
    <property type="match status" value="1"/>
</dbReference>
<comment type="caution">
    <text evidence="2">The sequence shown here is derived from an EMBL/GenBank/DDBJ whole genome shotgun (WGS) entry which is preliminary data.</text>
</comment>
<gene>
    <name evidence="2" type="ORF">SNAT2548_LOCUS33357</name>
</gene>
<dbReference type="AlphaFoldDB" id="A0A812ULA7"/>
<evidence type="ECO:0000313" key="2">
    <source>
        <dbReference type="EMBL" id="CAE7585016.1"/>
    </source>
</evidence>
<proteinExistence type="predicted"/>
<evidence type="ECO:0000259" key="1">
    <source>
        <dbReference type="Pfam" id="PF04577"/>
    </source>
</evidence>
<dbReference type="InterPro" id="IPR049625">
    <property type="entry name" value="Glyco_transf_61_cat"/>
</dbReference>
<dbReference type="GO" id="GO:0016757">
    <property type="term" value="F:glycosyltransferase activity"/>
    <property type="evidence" value="ECO:0007669"/>
    <property type="project" value="InterPro"/>
</dbReference>
<evidence type="ECO:0000313" key="3">
    <source>
        <dbReference type="Proteomes" id="UP000604046"/>
    </source>
</evidence>
<reference evidence="2" key="1">
    <citation type="submission" date="2021-02" db="EMBL/GenBank/DDBJ databases">
        <authorList>
            <person name="Dougan E. K."/>
            <person name="Rhodes N."/>
            <person name="Thang M."/>
            <person name="Chan C."/>
        </authorList>
    </citation>
    <scope>NUCLEOTIDE SEQUENCE</scope>
</reference>
<keyword evidence="3" id="KW-1185">Reference proteome</keyword>
<sequence>MIPPCPFVGLVFIKRKKGDMRSLLRNESGFAGQLKHLTGPKLRYEVFDGSAKPKGTAQLFASARVVVGAHGGALANIIFCPEDAAIFELGFQSPFAGHYRFLAKMFNLRMTLLPLVPDSRGIASQEIALESMEAALEAVRAAVAEFMSHTEL</sequence>
<dbReference type="Proteomes" id="UP000604046">
    <property type="component" value="Unassembled WGS sequence"/>
</dbReference>
<accession>A0A812ULA7</accession>
<feature type="domain" description="Glycosyltransferase 61 catalytic" evidence="1">
    <location>
        <begin position="10"/>
        <end position="86"/>
    </location>
</feature>
<name>A0A812ULA7_9DINO</name>